<sequence length="670" mass="78211">MTTESSYSVAIQQWKNVNLNAVQRDLDEQGLAIVENQKDGIVSRKRLAEHTREFKKLSDEDKLQQFKSLLKGYQSEIDNVTRRTKYAENAFLTIYKLLADVPDPLPLFEAAVEQSAKAVDHQQLETRVKDLQDQLAKHEQVHQINDQLVQENAQLKQKVSQLETRMEDKKAEDLVKKEQELKSQYNAKIIHYKEKEHDLQLQLNQALTHLNQLQVTHDNTQAQLIDHNQQYHQDVVGKLAELDVVMMDMERANARIIELENRNKTMAKQCNLIRHCRMTWLIFFSLSCLHSDARVQDTQHETDLNRLIKDVDTYKNLLQKTETRNSKKIKELAAETKSLMDQNTSLQAKIKEFDDYHEIKRELNIMKYVEFSNGDEDEDEFDAKEVLAASAHGSLEVQLMDKNKKLENNYTQLRVQFKQLQQSFDENQNKLEALDSKCTEQQDLVQRLEEDLLRGVGPKAPIRQLPSRTSSPNPNAMITGQASVTAASSTGTAPLPVGNTTDDQSILPIVMQQRDRFRQRNNELEQKARSLEQKLYDVQGEMDHLRQDNVKLYERLKFVHNRSTMIPMADLDGPSNRRTGEMDRYDKIYEENMNPFAQFHRKEEKRRLNAMSLADKLTLKMTRVMFSQKWTRYFMIGYALLLHLLVVTTLYQLSLWECRHDHEAFNLPQK</sequence>
<feature type="domain" description="Cux N-terminal" evidence="14">
    <location>
        <begin position="1"/>
        <end position="115"/>
    </location>
</feature>
<evidence type="ECO:0000256" key="3">
    <source>
        <dbReference type="ARBA" id="ARBA00018691"/>
    </source>
</evidence>
<evidence type="ECO:0000256" key="1">
    <source>
        <dbReference type="ARBA" id="ARBA00004409"/>
    </source>
</evidence>
<keyword evidence="7" id="KW-0333">Golgi apparatus</keyword>
<evidence type="ECO:0000256" key="7">
    <source>
        <dbReference type="ARBA" id="ARBA00023034"/>
    </source>
</evidence>
<evidence type="ECO:0000259" key="13">
    <source>
        <dbReference type="Pfam" id="PF08172"/>
    </source>
</evidence>
<dbReference type="GO" id="GO:0000139">
    <property type="term" value="C:Golgi membrane"/>
    <property type="evidence" value="ECO:0007669"/>
    <property type="project" value="UniProtKB-SubCell"/>
</dbReference>
<dbReference type="InterPro" id="IPR012955">
    <property type="entry name" value="CASP_C"/>
</dbReference>
<keyword evidence="8 10" id="KW-0175">Coiled coil</keyword>
<gene>
    <name evidence="15" type="ORF">DM01DRAFT_251318</name>
</gene>
<dbReference type="OrthoDB" id="10257567at2759"/>
<protein>
    <recommendedName>
        <fullName evidence="3">Protein CASP</fullName>
    </recommendedName>
</protein>
<feature type="compositionally biased region" description="Polar residues" evidence="11">
    <location>
        <begin position="466"/>
        <end position="478"/>
    </location>
</feature>
<evidence type="ECO:0000313" key="15">
    <source>
        <dbReference type="EMBL" id="ORX56214.1"/>
    </source>
</evidence>
<name>A0A1X2GL05_9FUNG</name>
<reference evidence="15 16" key="1">
    <citation type="submission" date="2016-07" db="EMBL/GenBank/DDBJ databases">
        <title>Pervasive Adenine N6-methylation of Active Genes in Fungi.</title>
        <authorList>
            <consortium name="DOE Joint Genome Institute"/>
            <person name="Mondo S.J."/>
            <person name="Dannebaum R.O."/>
            <person name="Kuo R.C."/>
            <person name="Labutti K."/>
            <person name="Haridas S."/>
            <person name="Kuo A."/>
            <person name="Salamov A."/>
            <person name="Ahrendt S.R."/>
            <person name="Lipzen A."/>
            <person name="Sullivan W."/>
            <person name="Andreopoulos W.B."/>
            <person name="Clum A."/>
            <person name="Lindquist E."/>
            <person name="Daum C."/>
            <person name="Ramamoorthy G.K."/>
            <person name="Gryganskyi A."/>
            <person name="Culley D."/>
            <person name="Magnuson J.K."/>
            <person name="James T.Y."/>
            <person name="O'Malley M.A."/>
            <person name="Stajich J.E."/>
            <person name="Spatafora J.W."/>
            <person name="Visel A."/>
            <person name="Grigoriev I.V."/>
        </authorList>
    </citation>
    <scope>NUCLEOTIDE SEQUENCE [LARGE SCALE GENOMIC DNA]</scope>
    <source>
        <strain evidence="15 16">NRRL 3301</strain>
    </source>
</reference>
<evidence type="ECO:0000256" key="12">
    <source>
        <dbReference type="SAM" id="Phobius"/>
    </source>
</evidence>
<keyword evidence="5 12" id="KW-0812">Transmembrane</keyword>
<feature type="coiled-coil region" evidence="10">
    <location>
        <begin position="514"/>
        <end position="548"/>
    </location>
</feature>
<evidence type="ECO:0000256" key="10">
    <source>
        <dbReference type="SAM" id="Coils"/>
    </source>
</evidence>
<dbReference type="AlphaFoldDB" id="A0A1X2GL05"/>
<comment type="caution">
    <text evidence="15">The sequence shown here is derived from an EMBL/GenBank/DDBJ whole genome shotgun (WGS) entry which is preliminary data.</text>
</comment>
<keyword evidence="9 12" id="KW-0472">Membrane</keyword>
<evidence type="ECO:0000256" key="9">
    <source>
        <dbReference type="ARBA" id="ARBA00023136"/>
    </source>
</evidence>
<dbReference type="Pfam" id="PF08172">
    <property type="entry name" value="CASP_C"/>
    <property type="match status" value="1"/>
</dbReference>
<dbReference type="InterPro" id="IPR057476">
    <property type="entry name" value="Cux_N"/>
</dbReference>
<feature type="coiled-coil region" evidence="10">
    <location>
        <begin position="304"/>
        <end position="349"/>
    </location>
</feature>
<keyword evidence="6 12" id="KW-1133">Transmembrane helix</keyword>
<accession>A0A1X2GL05</accession>
<feature type="domain" description="CASP C-terminal" evidence="13">
    <location>
        <begin position="427"/>
        <end position="654"/>
    </location>
</feature>
<comment type="similarity">
    <text evidence="2">Belongs to the CASP family.</text>
</comment>
<feature type="coiled-coil region" evidence="10">
    <location>
        <begin position="396"/>
        <end position="451"/>
    </location>
</feature>
<feature type="coiled-coil region" evidence="10">
    <location>
        <begin position="210"/>
        <end position="269"/>
    </location>
</feature>
<evidence type="ECO:0000313" key="16">
    <source>
        <dbReference type="Proteomes" id="UP000242146"/>
    </source>
</evidence>
<evidence type="ECO:0000256" key="6">
    <source>
        <dbReference type="ARBA" id="ARBA00022989"/>
    </source>
</evidence>
<evidence type="ECO:0000256" key="8">
    <source>
        <dbReference type="ARBA" id="ARBA00023054"/>
    </source>
</evidence>
<proteinExistence type="inferred from homology"/>
<dbReference type="EMBL" id="MCGT01000010">
    <property type="protein sequence ID" value="ORX56214.1"/>
    <property type="molecule type" value="Genomic_DNA"/>
</dbReference>
<evidence type="ECO:0000259" key="14">
    <source>
        <dbReference type="Pfam" id="PF25398"/>
    </source>
</evidence>
<keyword evidence="16" id="KW-1185">Reference proteome</keyword>
<dbReference type="GO" id="GO:0006891">
    <property type="term" value="P:intra-Golgi vesicle-mediated transport"/>
    <property type="evidence" value="ECO:0007669"/>
    <property type="project" value="InterPro"/>
</dbReference>
<evidence type="ECO:0000256" key="2">
    <source>
        <dbReference type="ARBA" id="ARBA00006415"/>
    </source>
</evidence>
<feature type="transmembrane region" description="Helical" evidence="12">
    <location>
        <begin position="630"/>
        <end position="651"/>
    </location>
</feature>
<dbReference type="PANTHER" id="PTHR14043:SF2">
    <property type="entry name" value="HOMEOBOX PROTEIN CUT"/>
    <property type="match status" value="1"/>
</dbReference>
<dbReference type="STRING" id="101127.A0A1X2GL05"/>
<evidence type="ECO:0000256" key="4">
    <source>
        <dbReference type="ARBA" id="ARBA00022448"/>
    </source>
</evidence>
<organism evidence="15 16">
    <name type="scientific">Hesseltinella vesiculosa</name>
    <dbReference type="NCBI Taxonomy" id="101127"/>
    <lineage>
        <taxon>Eukaryota</taxon>
        <taxon>Fungi</taxon>
        <taxon>Fungi incertae sedis</taxon>
        <taxon>Mucoromycota</taxon>
        <taxon>Mucoromycotina</taxon>
        <taxon>Mucoromycetes</taxon>
        <taxon>Mucorales</taxon>
        <taxon>Cunninghamellaceae</taxon>
        <taxon>Hesseltinella</taxon>
    </lineage>
</organism>
<dbReference type="Proteomes" id="UP000242146">
    <property type="component" value="Unassembled WGS sequence"/>
</dbReference>
<evidence type="ECO:0000256" key="5">
    <source>
        <dbReference type="ARBA" id="ARBA00022692"/>
    </source>
</evidence>
<feature type="region of interest" description="Disordered" evidence="11">
    <location>
        <begin position="459"/>
        <end position="478"/>
    </location>
</feature>
<dbReference type="PANTHER" id="PTHR14043">
    <property type="entry name" value="CCAAT DISPLACEMENT PROTEIN-RELATED"/>
    <property type="match status" value="1"/>
</dbReference>
<evidence type="ECO:0000256" key="11">
    <source>
        <dbReference type="SAM" id="MobiDB-lite"/>
    </source>
</evidence>
<feature type="coiled-coil region" evidence="10">
    <location>
        <begin position="121"/>
        <end position="172"/>
    </location>
</feature>
<keyword evidence="4" id="KW-0813">Transport</keyword>
<dbReference type="Pfam" id="PF25398">
    <property type="entry name" value="CUX1_N"/>
    <property type="match status" value="1"/>
</dbReference>
<comment type="subcellular location">
    <subcellularLocation>
        <location evidence="1">Golgi apparatus membrane</location>
        <topology evidence="1">Single-pass type IV membrane protein</topology>
    </subcellularLocation>
</comment>